<evidence type="ECO:0000256" key="3">
    <source>
        <dbReference type="ARBA" id="ARBA00023163"/>
    </source>
</evidence>
<dbReference type="InterPro" id="IPR009057">
    <property type="entry name" value="Homeodomain-like_sf"/>
</dbReference>
<organism evidence="5 6">
    <name type="scientific">Roseibium aquae</name>
    <dbReference type="NCBI Taxonomy" id="1323746"/>
    <lineage>
        <taxon>Bacteria</taxon>
        <taxon>Pseudomonadati</taxon>
        <taxon>Pseudomonadota</taxon>
        <taxon>Alphaproteobacteria</taxon>
        <taxon>Hyphomicrobiales</taxon>
        <taxon>Stappiaceae</taxon>
        <taxon>Roseibium</taxon>
    </lineage>
</organism>
<keyword evidence="2" id="KW-0238">DNA-binding</keyword>
<dbReference type="GO" id="GO:0003700">
    <property type="term" value="F:DNA-binding transcription factor activity"/>
    <property type="evidence" value="ECO:0007669"/>
    <property type="project" value="InterPro"/>
</dbReference>
<evidence type="ECO:0000313" key="5">
    <source>
        <dbReference type="EMBL" id="GGB42784.1"/>
    </source>
</evidence>
<dbReference type="PROSITE" id="PS01124">
    <property type="entry name" value="HTH_ARAC_FAMILY_2"/>
    <property type="match status" value="1"/>
</dbReference>
<dbReference type="InterPro" id="IPR047264">
    <property type="entry name" value="Cupin_HpaA-like_N"/>
</dbReference>
<dbReference type="OrthoDB" id="9814125at2"/>
<dbReference type="Pfam" id="PF12833">
    <property type="entry name" value="HTH_18"/>
    <property type="match status" value="1"/>
</dbReference>
<gene>
    <name evidence="5" type="ORF">GCM10011316_13370</name>
</gene>
<dbReference type="Gene3D" id="1.10.10.60">
    <property type="entry name" value="Homeodomain-like"/>
    <property type="match status" value="1"/>
</dbReference>
<dbReference type="SMART" id="SM00342">
    <property type="entry name" value="HTH_ARAC"/>
    <property type="match status" value="1"/>
</dbReference>
<dbReference type="RefSeq" id="WP_150495307.1">
    <property type="nucleotide sequence ID" value="NZ_BMFA01000003.1"/>
</dbReference>
<evidence type="ECO:0000256" key="1">
    <source>
        <dbReference type="ARBA" id="ARBA00023015"/>
    </source>
</evidence>
<keyword evidence="3" id="KW-0804">Transcription</keyword>
<proteinExistence type="predicted"/>
<feature type="domain" description="HTH araC/xylS-type" evidence="4">
    <location>
        <begin position="193"/>
        <end position="291"/>
    </location>
</feature>
<comment type="caution">
    <text evidence="5">The sequence shown here is derived from an EMBL/GenBank/DDBJ whole genome shotgun (WGS) entry which is preliminary data.</text>
</comment>
<reference evidence="5" key="2">
    <citation type="submission" date="2020-09" db="EMBL/GenBank/DDBJ databases">
        <authorList>
            <person name="Sun Q."/>
            <person name="Zhou Y."/>
        </authorList>
    </citation>
    <scope>NUCLEOTIDE SEQUENCE</scope>
    <source>
        <strain evidence="5">CGMCC 1.12426</strain>
    </source>
</reference>
<keyword evidence="6" id="KW-1185">Reference proteome</keyword>
<dbReference type="InterPro" id="IPR011051">
    <property type="entry name" value="RmlC_Cupin_sf"/>
</dbReference>
<dbReference type="InterPro" id="IPR018060">
    <property type="entry name" value="HTH_AraC"/>
</dbReference>
<accession>A0A916TFP9</accession>
<dbReference type="Proteomes" id="UP000605148">
    <property type="component" value="Unassembled WGS sequence"/>
</dbReference>
<dbReference type="GO" id="GO:0043565">
    <property type="term" value="F:sequence-specific DNA binding"/>
    <property type="evidence" value="ECO:0007669"/>
    <property type="project" value="InterPro"/>
</dbReference>
<dbReference type="Gene3D" id="2.60.120.10">
    <property type="entry name" value="Jelly Rolls"/>
    <property type="match status" value="1"/>
</dbReference>
<dbReference type="PRINTS" id="PR00032">
    <property type="entry name" value="HTHARAC"/>
</dbReference>
<dbReference type="EMBL" id="BMFA01000003">
    <property type="protein sequence ID" value="GGB42784.1"/>
    <property type="molecule type" value="Genomic_DNA"/>
</dbReference>
<keyword evidence="1" id="KW-0805">Transcription regulation</keyword>
<reference evidence="5" key="1">
    <citation type="journal article" date="2014" name="Int. J. Syst. Evol. Microbiol.">
        <title>Complete genome sequence of Corynebacterium casei LMG S-19264T (=DSM 44701T), isolated from a smear-ripened cheese.</title>
        <authorList>
            <consortium name="US DOE Joint Genome Institute (JGI-PGF)"/>
            <person name="Walter F."/>
            <person name="Albersmeier A."/>
            <person name="Kalinowski J."/>
            <person name="Ruckert C."/>
        </authorList>
    </citation>
    <scope>NUCLEOTIDE SEQUENCE</scope>
    <source>
        <strain evidence="5">CGMCC 1.12426</strain>
    </source>
</reference>
<dbReference type="AlphaFoldDB" id="A0A916TFP9"/>
<dbReference type="InterPro" id="IPR014710">
    <property type="entry name" value="RmlC-like_jellyroll"/>
</dbReference>
<dbReference type="CDD" id="cd06999">
    <property type="entry name" value="cupin_HpaA-like_N"/>
    <property type="match status" value="1"/>
</dbReference>
<evidence type="ECO:0000259" key="4">
    <source>
        <dbReference type="PROSITE" id="PS01124"/>
    </source>
</evidence>
<evidence type="ECO:0000313" key="6">
    <source>
        <dbReference type="Proteomes" id="UP000605148"/>
    </source>
</evidence>
<dbReference type="InterPro" id="IPR020449">
    <property type="entry name" value="Tscrpt_reg_AraC-type_HTH"/>
</dbReference>
<dbReference type="PANTHER" id="PTHR43280">
    <property type="entry name" value="ARAC-FAMILY TRANSCRIPTIONAL REGULATOR"/>
    <property type="match status" value="1"/>
</dbReference>
<name>A0A916TFP9_9HYPH</name>
<protein>
    <submittedName>
        <fullName evidence="5">AraC family transcriptional regulator</fullName>
    </submittedName>
</protein>
<dbReference type="PANTHER" id="PTHR43280:SF32">
    <property type="entry name" value="TRANSCRIPTIONAL REGULATORY PROTEIN"/>
    <property type="match status" value="1"/>
</dbReference>
<sequence>MTSPSVIPRYHLYGEYDPPESFDFFHIEAIPVRSRPLGWQVEPHSHLHLHQAFLLTSGCGLLLDETGQQPVSPGHFVFVAAGALHGWTFSPDTEGHVLSFTADYLTPEGRGVHPLQLLGGAQPVPLLVRPDPADMARVRAYVREMEDEFGHGFGRRTVFKSLLTLVLARTLDPAGALPAREGGGPSSAGFSLFRFRSLIEEHFRQQRRPDFFAAAMGMPVARLNRHCRMFTDKTVAQVIRDRLILEAKRLLAYSRLSVSQIAYDLGYEDPAYFSRVFRKETGLSPLDFRDRHPGSNSGGESATD</sequence>
<dbReference type="SUPFAM" id="SSF51182">
    <property type="entry name" value="RmlC-like cupins"/>
    <property type="match status" value="1"/>
</dbReference>
<evidence type="ECO:0000256" key="2">
    <source>
        <dbReference type="ARBA" id="ARBA00023125"/>
    </source>
</evidence>
<dbReference type="SUPFAM" id="SSF46689">
    <property type="entry name" value="Homeodomain-like"/>
    <property type="match status" value="1"/>
</dbReference>